<dbReference type="RefSeq" id="WP_386026015.1">
    <property type="nucleotide sequence ID" value="NZ_JBHUHX010000018.1"/>
</dbReference>
<name>A0ABW4Y7A1_9GAMM</name>
<proteinExistence type="predicted"/>
<keyword evidence="2" id="KW-1185">Reference proteome</keyword>
<accession>A0ABW4Y7A1</accession>
<gene>
    <name evidence="1" type="ORF">ACFSJC_09420</name>
</gene>
<reference evidence="2" key="1">
    <citation type="journal article" date="2019" name="Int. J. Syst. Evol. Microbiol.">
        <title>The Global Catalogue of Microorganisms (GCM) 10K type strain sequencing project: providing services to taxonomists for standard genome sequencing and annotation.</title>
        <authorList>
            <consortium name="The Broad Institute Genomics Platform"/>
            <consortium name="The Broad Institute Genome Sequencing Center for Infectious Disease"/>
            <person name="Wu L."/>
            <person name="Ma J."/>
        </authorList>
    </citation>
    <scope>NUCLEOTIDE SEQUENCE [LARGE SCALE GENOMIC DNA]</scope>
    <source>
        <strain evidence="2">KACC 12597</strain>
    </source>
</reference>
<protein>
    <submittedName>
        <fullName evidence="1">Uncharacterized protein</fullName>
    </submittedName>
</protein>
<evidence type="ECO:0000313" key="1">
    <source>
        <dbReference type="EMBL" id="MFD2112057.1"/>
    </source>
</evidence>
<dbReference type="Proteomes" id="UP001597337">
    <property type="component" value="Unassembled WGS sequence"/>
</dbReference>
<comment type="caution">
    <text evidence="1">The sequence shown here is derived from an EMBL/GenBank/DDBJ whole genome shotgun (WGS) entry which is preliminary data.</text>
</comment>
<organism evidence="1 2">
    <name type="scientific">Thiorhodococcus fuscus</name>
    <dbReference type="NCBI Taxonomy" id="527200"/>
    <lineage>
        <taxon>Bacteria</taxon>
        <taxon>Pseudomonadati</taxon>
        <taxon>Pseudomonadota</taxon>
        <taxon>Gammaproteobacteria</taxon>
        <taxon>Chromatiales</taxon>
        <taxon>Chromatiaceae</taxon>
        <taxon>Thiorhodococcus</taxon>
    </lineage>
</organism>
<dbReference type="EMBL" id="JBHUHX010000018">
    <property type="protein sequence ID" value="MFD2112057.1"/>
    <property type="molecule type" value="Genomic_DNA"/>
</dbReference>
<sequence>MTTPRNDLLRAIWRAAENARTVRSSDVSRDFMARLNMALEERLDADRNDPELAAAVGALQTLVDIERSRSPATQIDRRTPNAIT</sequence>
<evidence type="ECO:0000313" key="2">
    <source>
        <dbReference type="Proteomes" id="UP001597337"/>
    </source>
</evidence>